<sequence>MDSDRNTNNIIHPATSTTIPLTSKHMAPLNTSSMPTPATSLPSPPHSPPASATRRVFPQSHSTTKALKAARRQSSISYVSSRVDVYSRHASSTPTAVTDSWTRTDIKHTSLNLSQVGGGPTKTSRSMKRRTMAGLESFRVSEARVDVIVEGSSKAPLTLADKHADLLHAIAAAESRRLELQGQLTAVEGELGDLKRKWERIVNREPPHPTLAPSNIHTSASVVDGLKEGVRLLAAGLSDLTDITSAIPGPAPATNTRWHAQRESDSSVSVSTGSGHGRLSISSASSVWDGDTSSGTVGKVIEDSETRKGHDNEVARTRQAKVFRRRSRDVSHPPPAFTRHATSCNSTSTSVDLVSTPDMVHGSSNPAMDMPIAITSGIRAHDADGPVASGKPSKNTKRATLPPPSSMPGVGSITVVGEAWGSVGKKLGSDVFSKSQKRASVLLADVSQSIASALSPGPVATTPAPVPSTSSLRTSSSSTSSLRSPSPSTASLRTPTSNMSSPLARSMSLRTPTSETLPRTGSWLEDDDENTVHAGSVMMPSVLKPTSSPVPINAARSSSFDDDNDWNW</sequence>
<feature type="compositionally biased region" description="Polar residues" evidence="2">
    <location>
        <begin position="544"/>
        <end position="558"/>
    </location>
</feature>
<reference evidence="3 4" key="1">
    <citation type="submission" date="2016-03" db="EMBL/GenBank/DDBJ databases">
        <title>Comparative genomics of the ectomycorrhizal sister species Rhizopogon vinicolor and Rhizopogon vesiculosus (Basidiomycota: Boletales) reveals a divergence of the mating type B locus.</title>
        <authorList>
            <person name="Mujic A.B."/>
            <person name="Kuo A."/>
            <person name="Tritt A."/>
            <person name="Lipzen A."/>
            <person name="Chen C."/>
            <person name="Johnson J."/>
            <person name="Sharma A."/>
            <person name="Barry K."/>
            <person name="Grigoriev I.V."/>
            <person name="Spatafora J.W."/>
        </authorList>
    </citation>
    <scope>NUCLEOTIDE SEQUENCE [LARGE SCALE GENOMIC DNA]</scope>
    <source>
        <strain evidence="3 4">AM-OR11-056</strain>
    </source>
</reference>
<evidence type="ECO:0000256" key="1">
    <source>
        <dbReference type="SAM" id="Coils"/>
    </source>
</evidence>
<feature type="region of interest" description="Disordered" evidence="2">
    <location>
        <begin position="454"/>
        <end position="568"/>
    </location>
</feature>
<keyword evidence="4" id="KW-1185">Reference proteome</keyword>
<feature type="compositionally biased region" description="Basic residues" evidence="2">
    <location>
        <begin position="318"/>
        <end position="327"/>
    </location>
</feature>
<dbReference type="Proteomes" id="UP000183567">
    <property type="component" value="Unassembled WGS sequence"/>
</dbReference>
<evidence type="ECO:0000256" key="2">
    <source>
        <dbReference type="SAM" id="MobiDB-lite"/>
    </source>
</evidence>
<accession>A0A1J8QDI3</accession>
<proteinExistence type="predicted"/>
<feature type="region of interest" description="Disordered" evidence="2">
    <location>
        <begin position="382"/>
        <end position="410"/>
    </location>
</feature>
<organism evidence="3 4">
    <name type="scientific">Rhizopogon vesiculosus</name>
    <dbReference type="NCBI Taxonomy" id="180088"/>
    <lineage>
        <taxon>Eukaryota</taxon>
        <taxon>Fungi</taxon>
        <taxon>Dikarya</taxon>
        <taxon>Basidiomycota</taxon>
        <taxon>Agaricomycotina</taxon>
        <taxon>Agaricomycetes</taxon>
        <taxon>Agaricomycetidae</taxon>
        <taxon>Boletales</taxon>
        <taxon>Suillineae</taxon>
        <taxon>Rhizopogonaceae</taxon>
        <taxon>Rhizopogon</taxon>
    </lineage>
</organism>
<evidence type="ECO:0000313" key="4">
    <source>
        <dbReference type="Proteomes" id="UP000183567"/>
    </source>
</evidence>
<feature type="compositionally biased region" description="Polar residues" evidence="2">
    <location>
        <begin position="498"/>
        <end position="519"/>
    </location>
</feature>
<dbReference type="STRING" id="180088.A0A1J8QDI3"/>
<evidence type="ECO:0000313" key="3">
    <source>
        <dbReference type="EMBL" id="OJA19726.1"/>
    </source>
</evidence>
<feature type="region of interest" description="Disordered" evidence="2">
    <location>
        <begin position="1"/>
        <end position="64"/>
    </location>
</feature>
<feature type="compositionally biased region" description="Low complexity" evidence="2">
    <location>
        <begin position="31"/>
        <end position="41"/>
    </location>
</feature>
<feature type="compositionally biased region" description="Basic and acidic residues" evidence="2">
    <location>
        <begin position="300"/>
        <end position="316"/>
    </location>
</feature>
<dbReference type="OrthoDB" id="3204900at2759"/>
<feature type="compositionally biased region" description="Polar residues" evidence="2">
    <location>
        <begin position="1"/>
        <end position="21"/>
    </location>
</feature>
<keyword evidence="1" id="KW-0175">Coiled coil</keyword>
<feature type="compositionally biased region" description="Polar residues" evidence="2">
    <location>
        <begin position="340"/>
        <end position="350"/>
    </location>
</feature>
<gene>
    <name evidence="3" type="ORF">AZE42_01508</name>
</gene>
<feature type="compositionally biased region" description="Polar residues" evidence="2">
    <location>
        <begin position="280"/>
        <end position="296"/>
    </location>
</feature>
<feature type="region of interest" description="Disordered" evidence="2">
    <location>
        <begin position="248"/>
        <end position="350"/>
    </location>
</feature>
<comment type="caution">
    <text evidence="3">The sequence shown here is derived from an EMBL/GenBank/DDBJ whole genome shotgun (WGS) entry which is preliminary data.</text>
</comment>
<protein>
    <submittedName>
        <fullName evidence="3">Uncharacterized protein</fullName>
    </submittedName>
</protein>
<dbReference type="EMBL" id="LVVM01000910">
    <property type="protein sequence ID" value="OJA19726.1"/>
    <property type="molecule type" value="Genomic_DNA"/>
</dbReference>
<feature type="compositionally biased region" description="Low complexity" evidence="2">
    <location>
        <begin position="455"/>
        <end position="497"/>
    </location>
</feature>
<name>A0A1J8QDI3_9AGAM</name>
<dbReference type="AlphaFoldDB" id="A0A1J8QDI3"/>
<feature type="coiled-coil region" evidence="1">
    <location>
        <begin position="170"/>
        <end position="197"/>
    </location>
</feature>